<feature type="non-terminal residue" evidence="2">
    <location>
        <position position="1"/>
    </location>
</feature>
<evidence type="ECO:0000256" key="1">
    <source>
        <dbReference type="SAM" id="Coils"/>
    </source>
</evidence>
<comment type="caution">
    <text evidence="2">The sequence shown here is derived from an EMBL/GenBank/DDBJ whole genome shotgun (WGS) entry which is preliminary data.</text>
</comment>
<accession>A0A2N0NJR9</accession>
<dbReference type="EMBL" id="LLXJ01005536">
    <property type="protein sequence ID" value="PKB94804.1"/>
    <property type="molecule type" value="Genomic_DNA"/>
</dbReference>
<reference evidence="2 3" key="1">
    <citation type="submission" date="2016-04" db="EMBL/GenBank/DDBJ databases">
        <title>Genome analyses suggest a sexual origin of heterokaryosis in a supposedly ancient asexual fungus.</title>
        <authorList>
            <person name="Ropars J."/>
            <person name="Sedzielewska K."/>
            <person name="Noel J."/>
            <person name="Charron P."/>
            <person name="Farinelli L."/>
            <person name="Marton T."/>
            <person name="Kruger M."/>
            <person name="Pelin A."/>
            <person name="Brachmann A."/>
            <person name="Corradi N."/>
        </authorList>
    </citation>
    <scope>NUCLEOTIDE SEQUENCE [LARGE SCALE GENOMIC DNA]</scope>
    <source>
        <strain evidence="2 3">A5</strain>
    </source>
</reference>
<dbReference type="AlphaFoldDB" id="A0A2N0NJR9"/>
<dbReference type="VEuPathDB" id="FungiDB:FUN_005439"/>
<gene>
    <name evidence="2" type="ORF">RhiirA5_438008</name>
</gene>
<evidence type="ECO:0000313" key="2">
    <source>
        <dbReference type="EMBL" id="PKB94804.1"/>
    </source>
</evidence>
<evidence type="ECO:0000313" key="3">
    <source>
        <dbReference type="Proteomes" id="UP000232722"/>
    </source>
</evidence>
<keyword evidence="1" id="KW-0175">Coiled coil</keyword>
<feature type="coiled-coil region" evidence="1">
    <location>
        <begin position="2"/>
        <end position="43"/>
    </location>
</feature>
<sequence length="141" mass="16496">EINALNNQLENKNDSINKLQKQTDELTRLLNEETEKYQNSKKEISALLPQIQTQQTELNELVNNVSKKHDLGKKGRTFVDNILEKQRNVIQTNENSASEELEKIRRKLIDDYEITEEEIRDILHKQAEKAKLDTQLKSLIN</sequence>
<reference evidence="2 3" key="2">
    <citation type="submission" date="2017-09" db="EMBL/GenBank/DDBJ databases">
        <title>Extensive intraspecific genome diversity in a model arbuscular mycorrhizal fungus.</title>
        <authorList>
            <person name="Chen E.C."/>
            <person name="Morin E."/>
            <person name="Beaudet D."/>
            <person name="Noel J."/>
            <person name="Ndikumana S."/>
            <person name="Charron P."/>
            <person name="St-Onge C."/>
            <person name="Giorgi J."/>
            <person name="Grigoriev I.V."/>
            <person name="Roux C."/>
            <person name="Martin F.M."/>
            <person name="Corradi N."/>
        </authorList>
    </citation>
    <scope>NUCLEOTIDE SEQUENCE [LARGE SCALE GENOMIC DNA]</scope>
    <source>
        <strain evidence="2 3">A5</strain>
    </source>
</reference>
<organism evidence="2 3">
    <name type="scientific">Rhizophagus irregularis</name>
    <dbReference type="NCBI Taxonomy" id="588596"/>
    <lineage>
        <taxon>Eukaryota</taxon>
        <taxon>Fungi</taxon>
        <taxon>Fungi incertae sedis</taxon>
        <taxon>Mucoromycota</taxon>
        <taxon>Glomeromycotina</taxon>
        <taxon>Glomeromycetes</taxon>
        <taxon>Glomerales</taxon>
        <taxon>Glomeraceae</taxon>
        <taxon>Rhizophagus</taxon>
    </lineage>
</organism>
<dbReference type="Proteomes" id="UP000232722">
    <property type="component" value="Unassembled WGS sequence"/>
</dbReference>
<protein>
    <submittedName>
        <fullName evidence="2">Uncharacterized protein</fullName>
    </submittedName>
</protein>
<proteinExistence type="predicted"/>
<name>A0A2N0NJR9_9GLOM</name>